<dbReference type="EMBL" id="JXRP01000020">
    <property type="protein sequence ID" value="KIL43916.1"/>
    <property type="molecule type" value="Genomic_DNA"/>
</dbReference>
<comment type="caution">
    <text evidence="1">The sequence shown here is derived from an EMBL/GenBank/DDBJ whole genome shotgun (WGS) entry which is preliminary data.</text>
</comment>
<name>A0A0C2VHE3_9BACL</name>
<dbReference type="STRING" id="889306.KP78_37400"/>
<dbReference type="Proteomes" id="UP000031938">
    <property type="component" value="Unassembled WGS sequence"/>
</dbReference>
<evidence type="ECO:0008006" key="3">
    <source>
        <dbReference type="Google" id="ProtNLM"/>
    </source>
</evidence>
<protein>
    <recommendedName>
        <fullName evidence="3">Nucleotidyltransferase</fullName>
    </recommendedName>
</protein>
<dbReference type="AlphaFoldDB" id="A0A0C2VHE3"/>
<reference evidence="1 2" key="1">
    <citation type="submission" date="2015-01" db="EMBL/GenBank/DDBJ databases">
        <title>Genome sequencing of Jeotgalibacillus soli.</title>
        <authorList>
            <person name="Goh K.M."/>
            <person name="Chan K.-G."/>
            <person name="Yaakop A.S."/>
            <person name="Ee R."/>
            <person name="Gan H.M."/>
            <person name="Chan C.S."/>
        </authorList>
    </citation>
    <scope>NUCLEOTIDE SEQUENCE [LARGE SCALE GENOMIC DNA]</scope>
    <source>
        <strain evidence="1 2">P9</strain>
    </source>
</reference>
<organism evidence="1 2">
    <name type="scientific">Jeotgalibacillus soli</name>
    <dbReference type="NCBI Taxonomy" id="889306"/>
    <lineage>
        <taxon>Bacteria</taxon>
        <taxon>Bacillati</taxon>
        <taxon>Bacillota</taxon>
        <taxon>Bacilli</taxon>
        <taxon>Bacillales</taxon>
        <taxon>Caryophanaceae</taxon>
        <taxon>Jeotgalibacillus</taxon>
    </lineage>
</organism>
<dbReference type="PATRIC" id="fig|889306.3.peg.3756"/>
<evidence type="ECO:0000313" key="1">
    <source>
        <dbReference type="EMBL" id="KIL43916.1"/>
    </source>
</evidence>
<evidence type="ECO:0000313" key="2">
    <source>
        <dbReference type="Proteomes" id="UP000031938"/>
    </source>
</evidence>
<keyword evidence="2" id="KW-1185">Reference proteome</keyword>
<sequence length="206" mass="23645">MRMLPQEVAEKFIEENFLECDGAAFAGNAVRGEETATSGLDIVVFDASIPSSFWEFFYENGWSMEVFAYNLSSCEDFFESDCERGIPSMPRMVAEGLNIKDKGILKTFKKEANELLKKGPDKWSEETIRTKRYFITDALDDFIGCTNRGEEIFAANTLAQLVYEFILRTNECWTGSSKWVVRSFNQYDTELANEFVEAFDFFTIKV</sequence>
<accession>A0A0C2VHE3</accession>
<gene>
    <name evidence="1" type="ORF">KP78_37400</name>
</gene>
<proteinExistence type="predicted"/>